<dbReference type="AlphaFoldDB" id="A0A7W6KBQ7"/>
<dbReference type="GO" id="GO:0046872">
    <property type="term" value="F:metal ion binding"/>
    <property type="evidence" value="ECO:0007669"/>
    <property type="project" value="UniProtKB-KW"/>
</dbReference>
<dbReference type="GO" id="GO:0006508">
    <property type="term" value="P:proteolysis"/>
    <property type="evidence" value="ECO:0007669"/>
    <property type="project" value="UniProtKB-KW"/>
</dbReference>
<dbReference type="Proteomes" id="UP000642938">
    <property type="component" value="Unassembled WGS sequence"/>
</dbReference>
<keyword evidence="8" id="KW-0645">Protease</keyword>
<dbReference type="Pfam" id="PF04389">
    <property type="entry name" value="Peptidase_M28"/>
    <property type="match status" value="1"/>
</dbReference>
<evidence type="ECO:0000256" key="2">
    <source>
        <dbReference type="ARBA" id="ARBA00004371"/>
    </source>
</evidence>
<evidence type="ECO:0000256" key="3">
    <source>
        <dbReference type="ARBA" id="ARBA00004555"/>
    </source>
</evidence>
<dbReference type="Pfam" id="PF02225">
    <property type="entry name" value="PA"/>
    <property type="match status" value="1"/>
</dbReference>
<dbReference type="RefSeq" id="WP_229685112.1">
    <property type="nucleotide sequence ID" value="NZ_BMHZ01000003.1"/>
</dbReference>
<dbReference type="InterPro" id="IPR007484">
    <property type="entry name" value="Peptidase_M28"/>
</dbReference>
<sequence>MLRYDASAAMKQMLVPWHNSLFRVSGISNVQPESKINVTAGNLYQKFVLSAAKLNVMKYLFSTALLCTTLLASAQDKFDDVFAKINADVQQNSKAYQTLKYETETIGHRLTGSANGAKAEQYAFDLLKSYGCAVRFQPFEVESWARKTISVEIGKDKNSLTKMKAVTLAHSPVKADITSEIVDAGNGLEADYQGSPEKFKGKIALIYLGVLPGSPAGTKSLHRSEKTAIATKYGATGVIIINTVKNGVLLTGTASVTGKLIPIPAVCIGLEDGMALKEKIKSQSQIAHIAMTNFSGLIKARNVVATFKGTELPKDKIVVGGHLDSWDLATGAIDNGIGSFAVMDMARTFKKLNLKTKRTVEFVLFMGEEQGLLGSKAYVERTKKDGTLAQVKFMLNYDMTNDPKGFSTSRTEMKDLFTAWGADIVKIDTGFKNLFNAGAGLHSDHQPFMLEGIPTGGGFGGKLPNNSGPFYHSDGDSFKLVDEQGLKNTVRYSTMLTYALANTPKIPVGVQGEEELRAFLESQNLKEPLTIAGEWRWK</sequence>
<evidence type="ECO:0000256" key="9">
    <source>
        <dbReference type="ARBA" id="ARBA00022723"/>
    </source>
</evidence>
<dbReference type="EMBL" id="JACIEF010000003">
    <property type="protein sequence ID" value="MBB4108760.1"/>
    <property type="molecule type" value="Genomic_DNA"/>
</dbReference>
<evidence type="ECO:0000256" key="15">
    <source>
        <dbReference type="ARBA" id="ARBA00023049"/>
    </source>
</evidence>
<evidence type="ECO:0000256" key="17">
    <source>
        <dbReference type="ARBA" id="ARBA00023180"/>
    </source>
</evidence>
<feature type="domain" description="PA" evidence="21">
    <location>
        <begin position="180"/>
        <end position="276"/>
    </location>
</feature>
<evidence type="ECO:0000256" key="7">
    <source>
        <dbReference type="ARBA" id="ARBA00022645"/>
    </source>
</evidence>
<reference evidence="23" key="1">
    <citation type="journal article" date="2014" name="Int. J. Syst. Evol. Microbiol.">
        <title>Complete genome of a new Firmicutes species belonging to the dominant human colonic microbiota ('Ruminococcus bicirculans') reveals two chromosomes and a selective capacity to utilize plant glucans.</title>
        <authorList>
            <consortium name="NISC Comparative Sequencing Program"/>
            <person name="Wegmann U."/>
            <person name="Louis P."/>
            <person name="Goesmann A."/>
            <person name="Henrissat B."/>
            <person name="Duncan S.H."/>
            <person name="Flint H.J."/>
        </authorList>
    </citation>
    <scope>NUCLEOTIDE SEQUENCE</scope>
    <source>
        <strain evidence="23">CGMCC 1.15287</strain>
    </source>
</reference>
<organism evidence="24 25">
    <name type="scientific">Pedobacter zeae</name>
    <dbReference type="NCBI Taxonomy" id="1737356"/>
    <lineage>
        <taxon>Bacteria</taxon>
        <taxon>Pseudomonadati</taxon>
        <taxon>Bacteroidota</taxon>
        <taxon>Sphingobacteriia</taxon>
        <taxon>Sphingobacteriales</taxon>
        <taxon>Sphingobacteriaceae</taxon>
        <taxon>Pedobacter</taxon>
    </lineage>
</organism>
<evidence type="ECO:0000256" key="1">
    <source>
        <dbReference type="ARBA" id="ARBA00004240"/>
    </source>
</evidence>
<dbReference type="PANTHER" id="PTHR12053:SF3">
    <property type="entry name" value="CARBOXYPEPTIDASE Q"/>
    <property type="match status" value="1"/>
</dbReference>
<reference evidence="26" key="2">
    <citation type="journal article" date="2019" name="Int. J. Syst. Evol. Microbiol.">
        <title>The Global Catalogue of Microorganisms (GCM) 10K type strain sequencing project: providing services to taxonomists for standard genome sequencing and annotation.</title>
        <authorList>
            <consortium name="The Broad Institute Genomics Platform"/>
            <consortium name="The Broad Institute Genome Sequencing Center for Infectious Disease"/>
            <person name="Wu L."/>
            <person name="Ma J."/>
        </authorList>
    </citation>
    <scope>NUCLEOTIDE SEQUENCE [LARGE SCALE GENOMIC DNA]</scope>
    <source>
        <strain evidence="26">CGMCC 1.15287</strain>
    </source>
</reference>
<keyword evidence="6" id="KW-0964">Secreted</keyword>
<evidence type="ECO:0000259" key="22">
    <source>
        <dbReference type="Pfam" id="PF04389"/>
    </source>
</evidence>
<keyword evidence="14" id="KW-0333">Golgi apparatus</keyword>
<keyword evidence="7" id="KW-0121">Carboxypeptidase</keyword>
<evidence type="ECO:0000256" key="19">
    <source>
        <dbReference type="ARBA" id="ARBA00025833"/>
    </source>
</evidence>
<dbReference type="PANTHER" id="PTHR12053">
    <property type="entry name" value="PROTEASE FAMILY M28 PLASMA GLUTAMATE CARBOXYPEPTIDASE-RELATED"/>
    <property type="match status" value="1"/>
</dbReference>
<evidence type="ECO:0000256" key="18">
    <source>
        <dbReference type="ARBA" id="ARBA00023228"/>
    </source>
</evidence>
<keyword evidence="17" id="KW-0325">Glycoprotein</keyword>
<keyword evidence="26" id="KW-1185">Reference proteome</keyword>
<gene>
    <name evidence="23" type="ORF">GCM10007422_25570</name>
    <name evidence="24" type="ORF">GGQ60_002769</name>
</gene>
<dbReference type="GO" id="GO:0005764">
    <property type="term" value="C:lysosome"/>
    <property type="evidence" value="ECO:0007669"/>
    <property type="project" value="UniProtKB-SubCell"/>
</dbReference>
<dbReference type="Gene3D" id="3.50.30.30">
    <property type="match status" value="1"/>
</dbReference>
<keyword evidence="16" id="KW-0865">Zymogen</keyword>
<evidence type="ECO:0000256" key="20">
    <source>
        <dbReference type="ARBA" id="ARBA00033328"/>
    </source>
</evidence>
<evidence type="ECO:0000259" key="21">
    <source>
        <dbReference type="Pfam" id="PF02225"/>
    </source>
</evidence>
<comment type="caution">
    <text evidence="24">The sequence shown here is derived from an EMBL/GenBank/DDBJ whole genome shotgun (WGS) entry which is preliminary data.</text>
</comment>
<dbReference type="GO" id="GO:0004180">
    <property type="term" value="F:carboxypeptidase activity"/>
    <property type="evidence" value="ECO:0007669"/>
    <property type="project" value="UniProtKB-KW"/>
</dbReference>
<dbReference type="Proteomes" id="UP000532273">
    <property type="component" value="Unassembled WGS sequence"/>
</dbReference>
<evidence type="ECO:0000256" key="13">
    <source>
        <dbReference type="ARBA" id="ARBA00022833"/>
    </source>
</evidence>
<keyword evidence="15" id="KW-0482">Metalloprotease</keyword>
<evidence type="ECO:0000256" key="12">
    <source>
        <dbReference type="ARBA" id="ARBA00022824"/>
    </source>
</evidence>
<feature type="domain" description="Peptidase M28" evidence="22">
    <location>
        <begin position="302"/>
        <end position="491"/>
    </location>
</feature>
<keyword evidence="18" id="KW-0458">Lysosome</keyword>
<evidence type="ECO:0000256" key="11">
    <source>
        <dbReference type="ARBA" id="ARBA00022801"/>
    </source>
</evidence>
<evidence type="ECO:0000256" key="5">
    <source>
        <dbReference type="ARBA" id="ARBA00014116"/>
    </source>
</evidence>
<evidence type="ECO:0000256" key="10">
    <source>
        <dbReference type="ARBA" id="ARBA00022729"/>
    </source>
</evidence>
<dbReference type="GO" id="GO:0005576">
    <property type="term" value="C:extracellular region"/>
    <property type="evidence" value="ECO:0007669"/>
    <property type="project" value="UniProtKB-SubCell"/>
</dbReference>
<evidence type="ECO:0000256" key="14">
    <source>
        <dbReference type="ARBA" id="ARBA00023034"/>
    </source>
</evidence>
<evidence type="ECO:0000313" key="25">
    <source>
        <dbReference type="Proteomes" id="UP000532273"/>
    </source>
</evidence>
<evidence type="ECO:0000256" key="16">
    <source>
        <dbReference type="ARBA" id="ARBA00023145"/>
    </source>
</evidence>
<dbReference type="Gene3D" id="3.40.630.10">
    <property type="entry name" value="Zn peptidases"/>
    <property type="match status" value="1"/>
</dbReference>
<protein>
    <recommendedName>
        <fullName evidence="5">Carboxypeptidase Q</fullName>
    </recommendedName>
    <alternativeName>
        <fullName evidence="20">Plasma glutamate carboxypeptidase</fullName>
    </alternativeName>
</protein>
<dbReference type="SUPFAM" id="SSF52025">
    <property type="entry name" value="PA domain"/>
    <property type="match status" value="1"/>
</dbReference>
<accession>A0A7W6KBQ7</accession>
<evidence type="ECO:0000256" key="4">
    <source>
        <dbReference type="ARBA" id="ARBA00004613"/>
    </source>
</evidence>
<dbReference type="SUPFAM" id="SSF53187">
    <property type="entry name" value="Zn-dependent exopeptidases"/>
    <property type="match status" value="1"/>
</dbReference>
<dbReference type="EMBL" id="BMHZ01000003">
    <property type="protein sequence ID" value="GGH08191.1"/>
    <property type="molecule type" value="Genomic_DNA"/>
</dbReference>
<dbReference type="InterPro" id="IPR046450">
    <property type="entry name" value="PA_dom_sf"/>
</dbReference>
<keyword evidence="13" id="KW-0862">Zinc</keyword>
<dbReference type="InterPro" id="IPR003137">
    <property type="entry name" value="PA_domain"/>
</dbReference>
<comment type="subcellular location">
    <subcellularLocation>
        <location evidence="1">Endoplasmic reticulum</location>
    </subcellularLocation>
    <subcellularLocation>
        <location evidence="3">Golgi apparatus</location>
    </subcellularLocation>
    <subcellularLocation>
        <location evidence="2">Lysosome</location>
    </subcellularLocation>
    <subcellularLocation>
        <location evidence="4">Secreted</location>
    </subcellularLocation>
</comment>
<proteinExistence type="predicted"/>
<keyword evidence="9" id="KW-0479">Metal-binding</keyword>
<reference evidence="23" key="4">
    <citation type="submission" date="2024-05" db="EMBL/GenBank/DDBJ databases">
        <authorList>
            <person name="Sun Q."/>
            <person name="Zhou Y."/>
        </authorList>
    </citation>
    <scope>NUCLEOTIDE SEQUENCE</scope>
    <source>
        <strain evidence="23">CGMCC 1.15287</strain>
    </source>
</reference>
<evidence type="ECO:0000313" key="24">
    <source>
        <dbReference type="EMBL" id="MBB4108760.1"/>
    </source>
</evidence>
<evidence type="ECO:0000313" key="23">
    <source>
        <dbReference type="EMBL" id="GGH08191.1"/>
    </source>
</evidence>
<dbReference type="GO" id="GO:0070573">
    <property type="term" value="F:metallodipeptidase activity"/>
    <property type="evidence" value="ECO:0007669"/>
    <property type="project" value="InterPro"/>
</dbReference>
<evidence type="ECO:0000313" key="26">
    <source>
        <dbReference type="Proteomes" id="UP000642938"/>
    </source>
</evidence>
<name>A0A7W6KBQ7_9SPHI</name>
<reference evidence="24 25" key="3">
    <citation type="submission" date="2020-08" db="EMBL/GenBank/DDBJ databases">
        <title>Genomic Encyclopedia of Type Strains, Phase IV (KMG-IV): sequencing the most valuable type-strain genomes for metagenomic binning, comparative biology and taxonomic classification.</title>
        <authorList>
            <person name="Goeker M."/>
        </authorList>
    </citation>
    <scope>NUCLEOTIDE SEQUENCE [LARGE SCALE GENOMIC DNA]</scope>
    <source>
        <strain evidence="24 25">DSM 100774</strain>
    </source>
</reference>
<keyword evidence="10" id="KW-0732">Signal</keyword>
<keyword evidence="12" id="KW-0256">Endoplasmic reticulum</keyword>
<dbReference type="InterPro" id="IPR039866">
    <property type="entry name" value="CPQ"/>
</dbReference>
<comment type="subunit">
    <text evidence="19">Homodimer. The monomeric form is inactive while the homodimer is active.</text>
</comment>
<evidence type="ECO:0000256" key="6">
    <source>
        <dbReference type="ARBA" id="ARBA00022525"/>
    </source>
</evidence>
<evidence type="ECO:0000256" key="8">
    <source>
        <dbReference type="ARBA" id="ARBA00022670"/>
    </source>
</evidence>
<keyword evidence="11" id="KW-0378">Hydrolase</keyword>